<protein>
    <submittedName>
        <fullName evidence="3">Addiction module toxin RelE</fullName>
    </submittedName>
</protein>
<gene>
    <name evidence="3" type="ORF">G0B27_19545</name>
    <name evidence="2" type="ORF">G0B48_19895</name>
</gene>
<comment type="caution">
    <text evidence="3">The sequence shown here is derived from an EMBL/GenBank/DDBJ whole genome shotgun (WGS) entry which is preliminary data.</text>
</comment>
<name>A0A702EFR4_SALER</name>
<organism evidence="3">
    <name type="scientific">Salmonella enterica</name>
    <name type="common">Salmonella choleraesuis</name>
    <dbReference type="NCBI Taxonomy" id="28901"/>
    <lineage>
        <taxon>Bacteria</taxon>
        <taxon>Pseudomonadati</taxon>
        <taxon>Pseudomonadota</taxon>
        <taxon>Gammaproteobacteria</taxon>
        <taxon>Enterobacterales</taxon>
        <taxon>Enterobacteriaceae</taxon>
        <taxon>Salmonella</taxon>
    </lineage>
</organism>
<accession>A0A702EFR4</accession>
<sequence>MRCYAKAFALHRGGKEANPQELTSLSDWGELPQPTKR</sequence>
<reference evidence="3" key="1">
    <citation type="journal article" date="2018" name="Genome Biol.">
        <title>SKESA: strategic k-mer extension for scrupulous assemblies.</title>
        <authorList>
            <person name="Souvorov A."/>
            <person name="Agarwala R."/>
            <person name="Lipman D.J."/>
        </authorList>
    </citation>
    <scope>NUCLEOTIDE SEQUENCE</scope>
    <source>
        <strain evidence="3">232-84</strain>
        <strain evidence="2">973-77</strain>
    </source>
</reference>
<evidence type="ECO:0000313" key="2">
    <source>
        <dbReference type="EMBL" id="HAC6567374.1"/>
    </source>
</evidence>
<feature type="region of interest" description="Disordered" evidence="1">
    <location>
        <begin position="14"/>
        <end position="37"/>
    </location>
</feature>
<proteinExistence type="predicted"/>
<evidence type="ECO:0000256" key="1">
    <source>
        <dbReference type="SAM" id="MobiDB-lite"/>
    </source>
</evidence>
<dbReference type="EMBL" id="DAAMGM010000019">
    <property type="protein sequence ID" value="HAC6576360.1"/>
    <property type="molecule type" value="Genomic_DNA"/>
</dbReference>
<evidence type="ECO:0000313" key="3">
    <source>
        <dbReference type="EMBL" id="HAC6576360.1"/>
    </source>
</evidence>
<reference evidence="3" key="2">
    <citation type="submission" date="2018-07" db="EMBL/GenBank/DDBJ databases">
        <authorList>
            <consortium name="NCBI Pathogen Detection Project"/>
        </authorList>
    </citation>
    <scope>NUCLEOTIDE SEQUENCE</scope>
    <source>
        <strain evidence="3">232-84</strain>
        <strain evidence="2">973-77</strain>
    </source>
</reference>
<dbReference type="EMBL" id="DAAMGL010000018">
    <property type="protein sequence ID" value="HAC6567374.1"/>
    <property type="molecule type" value="Genomic_DNA"/>
</dbReference>
<dbReference type="AlphaFoldDB" id="A0A702EFR4"/>